<dbReference type="EMBL" id="CP031358">
    <property type="protein sequence ID" value="AXK43870.1"/>
    <property type="molecule type" value="Genomic_DNA"/>
</dbReference>
<evidence type="ECO:0000259" key="2">
    <source>
        <dbReference type="Pfam" id="PF07486"/>
    </source>
</evidence>
<keyword evidence="1" id="KW-0732">Signal</keyword>
<dbReference type="Pfam" id="PF07486">
    <property type="entry name" value="Hydrolase_2"/>
    <property type="match status" value="1"/>
</dbReference>
<feature type="domain" description="Cell wall hydrolase SleB" evidence="2">
    <location>
        <begin position="101"/>
        <end position="205"/>
    </location>
</feature>
<organism evidence="3 4">
    <name type="scientific">Erythrobacter aureus</name>
    <dbReference type="NCBI Taxonomy" id="2182384"/>
    <lineage>
        <taxon>Bacteria</taxon>
        <taxon>Pseudomonadati</taxon>
        <taxon>Pseudomonadota</taxon>
        <taxon>Alphaproteobacteria</taxon>
        <taxon>Sphingomonadales</taxon>
        <taxon>Erythrobacteraceae</taxon>
        <taxon>Erythrobacter/Porphyrobacter group</taxon>
        <taxon>Erythrobacter</taxon>
    </lineage>
</organism>
<dbReference type="RefSeq" id="WP_115418183.1">
    <property type="nucleotide sequence ID" value="NZ_CP031358.1"/>
</dbReference>
<dbReference type="AlphaFoldDB" id="A0A345YIW8"/>
<feature type="signal peptide" evidence="1">
    <location>
        <begin position="1"/>
        <end position="29"/>
    </location>
</feature>
<dbReference type="InterPro" id="IPR042047">
    <property type="entry name" value="SleB_dom1"/>
</dbReference>
<dbReference type="OrthoDB" id="9785345at2"/>
<keyword evidence="3" id="KW-0378">Hydrolase</keyword>
<gene>
    <name evidence="3" type="ORF">DVR09_15560</name>
</gene>
<dbReference type="GO" id="GO:0016787">
    <property type="term" value="F:hydrolase activity"/>
    <property type="evidence" value="ECO:0007669"/>
    <property type="project" value="UniProtKB-KW"/>
</dbReference>
<dbReference type="Proteomes" id="UP000254508">
    <property type="component" value="Plasmid unnamed"/>
</dbReference>
<feature type="chain" id="PRO_5016957113" evidence="1">
    <location>
        <begin position="30"/>
        <end position="206"/>
    </location>
</feature>
<dbReference type="Gene3D" id="1.10.10.2520">
    <property type="entry name" value="Cell wall hydrolase SleB, domain 1"/>
    <property type="match status" value="1"/>
</dbReference>
<reference evidence="3 4" key="1">
    <citation type="submission" date="2018-07" db="EMBL/GenBank/DDBJ databases">
        <title>Genome sequence of Erythrobacter strain YH-07, an antagonistic bacterium isolated from Yellow Sea.</title>
        <authorList>
            <person name="Tang T."/>
            <person name="Liu Q."/>
            <person name="Sun X."/>
        </authorList>
    </citation>
    <scope>NUCLEOTIDE SEQUENCE [LARGE SCALE GENOMIC DNA]</scope>
    <source>
        <strain evidence="3 4">YH-07</strain>
        <plasmid evidence="3 4">unnamed</plasmid>
    </source>
</reference>
<dbReference type="KEGG" id="err:DVR09_15560"/>
<protein>
    <submittedName>
        <fullName evidence="3">Cell wall hydrolase</fullName>
    </submittedName>
</protein>
<evidence type="ECO:0000313" key="3">
    <source>
        <dbReference type="EMBL" id="AXK43870.1"/>
    </source>
</evidence>
<dbReference type="InterPro" id="IPR011105">
    <property type="entry name" value="Cell_wall_hydrolase_SleB"/>
</dbReference>
<evidence type="ECO:0000313" key="4">
    <source>
        <dbReference type="Proteomes" id="UP000254508"/>
    </source>
</evidence>
<geneLocation type="plasmid" evidence="3 4">
    <name>unnamed</name>
</geneLocation>
<evidence type="ECO:0000256" key="1">
    <source>
        <dbReference type="SAM" id="SignalP"/>
    </source>
</evidence>
<name>A0A345YIW8_9SPHN</name>
<accession>A0A345YIW8</accession>
<proteinExistence type="predicted"/>
<sequence>MKKISVPTAILSIALAVVSAISITGFSDAAAAAPAEQMPIIADQLDAGTNSLDQADLASLTMEVVPVPASLDELVDVHTSRQIRTAEGDCLASAIYFEARGESLTGQLAVAEVILNRAEHRGWRSTICAVVTQPSQFSFVRNGRIPAPARNTLAWRRAVAISFIAREGLWETPASEALYFHADYVSPRWRTAFSRQAQLGTHIFYR</sequence>
<keyword evidence="4" id="KW-1185">Reference proteome</keyword>
<keyword evidence="3" id="KW-0614">Plasmid</keyword>